<dbReference type="AlphaFoldDB" id="A0A8X8KDJ2"/>
<protein>
    <submittedName>
        <fullName evidence="1">Uncharacterized protein</fullName>
    </submittedName>
</protein>
<sequence length="284" mass="33182">MFVTTQLNVLTQVLCEHGCSENVIEQLNQRFVNLEATLLRAKVLREFSKKKSTAIIQSAITSNHLSLAYLFSPFILANLNQTVLYSTVLTTQVQDILKPYYQVEKTMNLTKDDVVLESLNLFLDLQDQTWDAQEFVYFQLFKALTQAEVDRIFLITDQPINPDYLFEIECFFKVRIFLVNPENDQDGLNLQLDHHDHKLNMQKLLFKYKDDFYVALCRKFSEMNAKILNLSGLYDLAQAQNLVEDMFYSEHIYEKLSVYAEYMQTRLQNNVFSPKFKSVSSLQA</sequence>
<dbReference type="EMBL" id="JAHWXT010000006">
    <property type="protein sequence ID" value="MCF0265914.1"/>
    <property type="molecule type" value="Genomic_DNA"/>
</dbReference>
<evidence type="ECO:0000313" key="2">
    <source>
        <dbReference type="Proteomes" id="UP000887320"/>
    </source>
</evidence>
<dbReference type="Proteomes" id="UP000887320">
    <property type="component" value="Unassembled WGS sequence"/>
</dbReference>
<name>A0A8X8KDJ2_ACIGI</name>
<evidence type="ECO:0000313" key="1">
    <source>
        <dbReference type="EMBL" id="MCF0265914.1"/>
    </source>
</evidence>
<proteinExistence type="predicted"/>
<reference evidence="1" key="1">
    <citation type="submission" date="2021-07" db="EMBL/GenBank/DDBJ databases">
        <authorList>
            <person name="Fernandez M."/>
            <person name="Pereira P."/>
            <person name="Torres Tejerizo G.A."/>
            <person name="Gonzalez P."/>
            <person name="Agostini E."/>
        </authorList>
    </citation>
    <scope>NUCLEOTIDE SEQUENCE</scope>
    <source>
        <strain evidence="1">SFC 500-1A</strain>
    </source>
</reference>
<comment type="caution">
    <text evidence="1">The sequence shown here is derived from an EMBL/GenBank/DDBJ whole genome shotgun (WGS) entry which is preliminary data.</text>
</comment>
<gene>
    <name evidence="1" type="ORF">KW868_15820</name>
</gene>
<accession>A0A8X8KDJ2</accession>
<organism evidence="1 2">
    <name type="scientific">Acinetobacter guillouiae</name>
    <name type="common">Acinetobacter genomosp. 11</name>
    <dbReference type="NCBI Taxonomy" id="106649"/>
    <lineage>
        <taxon>Bacteria</taxon>
        <taxon>Pseudomonadati</taxon>
        <taxon>Pseudomonadota</taxon>
        <taxon>Gammaproteobacteria</taxon>
        <taxon>Moraxellales</taxon>
        <taxon>Moraxellaceae</taxon>
        <taxon>Acinetobacter</taxon>
    </lineage>
</organism>
<dbReference type="RefSeq" id="WP_234623902.1">
    <property type="nucleotide sequence ID" value="NZ_JAHWXT010000006.1"/>
</dbReference>